<sequence>MAAQSNRLIFGAAQFGSADRPDEVCQNVLDVLKSNGVSQIDTAQLYGMGESEAAIGRIKALEQGFTVDTKWIGGFTGKNWATYDNIVKTAKESLQKLGVDKAKGLEVDIFYMHSPDTSVQFEETLRGIDEAYRAGGFKRFGLSNYSVSHVKEVLEICKQKGYVLPSVYQGNYSAIARKAEDELFPLLRQHKISFYAYSPIGGGFLVKTRKFIEDRQGRFSPDAIGGLYAKMYNQPTFLTLLDEWGNVASEEGVSKAELAFRWVNYHGALKPDMGDGVIFGASKNEQIEQTVSYLRKGPLSQSAAKKIDELWDGVKNDAFMDNFEAAFSSA</sequence>
<evidence type="ECO:0000313" key="4">
    <source>
        <dbReference type="EMBL" id="KAK5081657.1"/>
    </source>
</evidence>
<evidence type="ECO:0000259" key="3">
    <source>
        <dbReference type="Pfam" id="PF00248"/>
    </source>
</evidence>
<evidence type="ECO:0000256" key="1">
    <source>
        <dbReference type="ARBA" id="ARBA00023002"/>
    </source>
</evidence>
<evidence type="ECO:0000256" key="2">
    <source>
        <dbReference type="ARBA" id="ARBA00038157"/>
    </source>
</evidence>
<dbReference type="GO" id="GO:0016491">
    <property type="term" value="F:oxidoreductase activity"/>
    <property type="evidence" value="ECO:0007669"/>
    <property type="project" value="UniProtKB-KW"/>
</dbReference>
<accession>A0AAN7YDH0</accession>
<comment type="caution">
    <text evidence="4">The sequence shown here is derived from an EMBL/GenBank/DDBJ whole genome shotgun (WGS) entry which is preliminary data.</text>
</comment>
<organism evidence="4 5">
    <name type="scientific">Lithohypha guttulata</name>
    <dbReference type="NCBI Taxonomy" id="1690604"/>
    <lineage>
        <taxon>Eukaryota</taxon>
        <taxon>Fungi</taxon>
        <taxon>Dikarya</taxon>
        <taxon>Ascomycota</taxon>
        <taxon>Pezizomycotina</taxon>
        <taxon>Eurotiomycetes</taxon>
        <taxon>Chaetothyriomycetidae</taxon>
        <taxon>Chaetothyriales</taxon>
        <taxon>Trichomeriaceae</taxon>
        <taxon>Lithohypha</taxon>
    </lineage>
</organism>
<dbReference type="InterPro" id="IPR036812">
    <property type="entry name" value="NAD(P)_OxRdtase_dom_sf"/>
</dbReference>
<dbReference type="SUPFAM" id="SSF51430">
    <property type="entry name" value="NAD(P)-linked oxidoreductase"/>
    <property type="match status" value="1"/>
</dbReference>
<dbReference type="AlphaFoldDB" id="A0AAN7YDH0"/>
<dbReference type="PANTHER" id="PTHR43364">
    <property type="entry name" value="NADH-SPECIFIC METHYLGLYOXAL REDUCTASE-RELATED"/>
    <property type="match status" value="1"/>
</dbReference>
<proteinExistence type="inferred from homology"/>
<name>A0AAN7YDH0_9EURO</name>
<gene>
    <name evidence="4" type="ORF">LTR05_007790</name>
</gene>
<dbReference type="Proteomes" id="UP001309876">
    <property type="component" value="Unassembled WGS sequence"/>
</dbReference>
<dbReference type="InterPro" id="IPR023210">
    <property type="entry name" value="NADP_OxRdtase_dom"/>
</dbReference>
<protein>
    <recommendedName>
        <fullName evidence="3">NADP-dependent oxidoreductase domain-containing protein</fullName>
    </recommendedName>
</protein>
<dbReference type="EMBL" id="JAVRRJ010000009">
    <property type="protein sequence ID" value="KAK5081657.1"/>
    <property type="molecule type" value="Genomic_DNA"/>
</dbReference>
<dbReference type="PANTHER" id="PTHR43364:SF4">
    <property type="entry name" value="NAD(P)-LINKED OXIDOREDUCTASE SUPERFAMILY PROTEIN"/>
    <property type="match status" value="1"/>
</dbReference>
<evidence type="ECO:0000313" key="5">
    <source>
        <dbReference type="Proteomes" id="UP001309876"/>
    </source>
</evidence>
<keyword evidence="5" id="KW-1185">Reference proteome</keyword>
<dbReference type="CDD" id="cd19075">
    <property type="entry name" value="AKR_AKR7A1-5"/>
    <property type="match status" value="1"/>
</dbReference>
<dbReference type="Gene3D" id="3.20.20.100">
    <property type="entry name" value="NADP-dependent oxidoreductase domain"/>
    <property type="match status" value="1"/>
</dbReference>
<comment type="similarity">
    <text evidence="2">Belongs to the aldo/keto reductase family. Aldo/keto reductase 2 subfamily.</text>
</comment>
<reference evidence="4 5" key="1">
    <citation type="submission" date="2023-08" db="EMBL/GenBank/DDBJ databases">
        <title>Black Yeasts Isolated from many extreme environments.</title>
        <authorList>
            <person name="Coleine C."/>
            <person name="Stajich J.E."/>
            <person name="Selbmann L."/>
        </authorList>
    </citation>
    <scope>NUCLEOTIDE SEQUENCE [LARGE SCALE GENOMIC DNA]</scope>
    <source>
        <strain evidence="4 5">CCFEE 5910</strain>
    </source>
</reference>
<feature type="domain" description="NADP-dependent oxidoreductase" evidence="3">
    <location>
        <begin position="7"/>
        <end position="311"/>
    </location>
</feature>
<dbReference type="InterPro" id="IPR050523">
    <property type="entry name" value="AKR_Detox_Biosynth"/>
</dbReference>
<keyword evidence="1" id="KW-0560">Oxidoreductase</keyword>
<dbReference type="Pfam" id="PF00248">
    <property type="entry name" value="Aldo_ket_red"/>
    <property type="match status" value="1"/>
</dbReference>